<sequence>MLCKIRFLVPVDRSEPLLMHHQFKKSVALAAILGIKSMVLSFRYQW</sequence>
<dbReference type="AlphaFoldDB" id="A0A3S5CSN6"/>
<dbReference type="Proteomes" id="UP000784294">
    <property type="component" value="Unassembled WGS sequence"/>
</dbReference>
<evidence type="ECO:0000313" key="2">
    <source>
        <dbReference type="Proteomes" id="UP000784294"/>
    </source>
</evidence>
<evidence type="ECO:0000313" key="1">
    <source>
        <dbReference type="EMBL" id="VEL33347.1"/>
    </source>
</evidence>
<proteinExistence type="predicted"/>
<accession>A0A3S5CSN6</accession>
<organism evidence="1 2">
    <name type="scientific">Protopolystoma xenopodis</name>
    <dbReference type="NCBI Taxonomy" id="117903"/>
    <lineage>
        <taxon>Eukaryota</taxon>
        <taxon>Metazoa</taxon>
        <taxon>Spiralia</taxon>
        <taxon>Lophotrochozoa</taxon>
        <taxon>Platyhelminthes</taxon>
        <taxon>Monogenea</taxon>
        <taxon>Polyopisthocotylea</taxon>
        <taxon>Polystomatidea</taxon>
        <taxon>Polystomatidae</taxon>
        <taxon>Protopolystoma</taxon>
    </lineage>
</organism>
<reference evidence="1" key="1">
    <citation type="submission" date="2018-11" db="EMBL/GenBank/DDBJ databases">
        <authorList>
            <consortium name="Pathogen Informatics"/>
        </authorList>
    </citation>
    <scope>NUCLEOTIDE SEQUENCE</scope>
</reference>
<comment type="caution">
    <text evidence="1">The sequence shown here is derived from an EMBL/GenBank/DDBJ whole genome shotgun (WGS) entry which is preliminary data.</text>
</comment>
<dbReference type="EMBL" id="CAAALY010245635">
    <property type="protein sequence ID" value="VEL33347.1"/>
    <property type="molecule type" value="Genomic_DNA"/>
</dbReference>
<protein>
    <submittedName>
        <fullName evidence="1">Uncharacterized protein</fullName>
    </submittedName>
</protein>
<keyword evidence="2" id="KW-1185">Reference proteome</keyword>
<name>A0A3S5CSN6_9PLAT</name>
<gene>
    <name evidence="1" type="ORF">PXEA_LOCUS26787</name>
</gene>